<organism evidence="1 2">
    <name type="scientific">Punica granatum</name>
    <name type="common">Pomegranate</name>
    <dbReference type="NCBI Taxonomy" id="22663"/>
    <lineage>
        <taxon>Eukaryota</taxon>
        <taxon>Viridiplantae</taxon>
        <taxon>Streptophyta</taxon>
        <taxon>Embryophyta</taxon>
        <taxon>Tracheophyta</taxon>
        <taxon>Spermatophyta</taxon>
        <taxon>Magnoliopsida</taxon>
        <taxon>eudicotyledons</taxon>
        <taxon>Gunneridae</taxon>
        <taxon>Pentapetalae</taxon>
        <taxon>rosids</taxon>
        <taxon>malvids</taxon>
        <taxon>Myrtales</taxon>
        <taxon>Lythraceae</taxon>
        <taxon>Punica</taxon>
    </lineage>
</organism>
<dbReference type="PANTHER" id="PTHR36733:SF1">
    <property type="entry name" value="CELL WALL PROTEIN-RELATED"/>
    <property type="match status" value="1"/>
</dbReference>
<name>A0A2I0JAF5_PUNGR</name>
<proteinExistence type="predicted"/>
<comment type="caution">
    <text evidence="1">The sequence shown here is derived from an EMBL/GenBank/DDBJ whole genome shotgun (WGS) entry which is preliminary data.</text>
</comment>
<dbReference type="InterPro" id="IPR034565">
    <property type="entry name" value="Put_cell_wall"/>
</dbReference>
<dbReference type="EMBL" id="PGOL01001888">
    <property type="protein sequence ID" value="PKI52963.1"/>
    <property type="molecule type" value="Genomic_DNA"/>
</dbReference>
<sequence>MSFGIRTLSLFTLLLAFAAVLKQAATARDIPAGLNKNDKKKPDCLLDPDGNLLIPGIGRVMVPPQSRLPLPHLGHGGLTVPVAGRGGSVSTPTGGSPLSGGSPPVGGSPPAGGSYIPGGDDTFVPNPGVEVPNPNRGARTPAPNRP</sequence>
<evidence type="ECO:0000313" key="1">
    <source>
        <dbReference type="EMBL" id="PKI52963.1"/>
    </source>
</evidence>
<accession>A0A2I0JAF5</accession>
<dbReference type="Proteomes" id="UP000233551">
    <property type="component" value="Unassembled WGS sequence"/>
</dbReference>
<evidence type="ECO:0000313" key="2">
    <source>
        <dbReference type="Proteomes" id="UP000233551"/>
    </source>
</evidence>
<dbReference type="GeneID" id="116205182"/>
<gene>
    <name evidence="1" type="ORF">CRG98_026669</name>
</gene>
<keyword evidence="2" id="KW-1185">Reference proteome</keyword>
<dbReference type="PANTHER" id="PTHR36733">
    <property type="entry name" value="CELL WALL PROTEIN-RELATED"/>
    <property type="match status" value="1"/>
</dbReference>
<protein>
    <submittedName>
        <fullName evidence="1">Uncharacterized protein</fullName>
    </submittedName>
</protein>
<dbReference type="AlphaFoldDB" id="A0A2I0JAF5"/>
<reference evidence="1 2" key="1">
    <citation type="submission" date="2017-11" db="EMBL/GenBank/DDBJ databases">
        <title>De-novo sequencing of pomegranate (Punica granatum L.) genome.</title>
        <authorList>
            <person name="Akparov Z."/>
            <person name="Amiraslanov A."/>
            <person name="Hajiyeva S."/>
            <person name="Abbasov M."/>
            <person name="Kaur K."/>
            <person name="Hamwieh A."/>
            <person name="Solovyev V."/>
            <person name="Salamov A."/>
            <person name="Braich B."/>
            <person name="Kosarev P."/>
            <person name="Mahmoud A."/>
            <person name="Hajiyev E."/>
            <person name="Babayeva S."/>
            <person name="Izzatullayeva V."/>
            <person name="Mammadov A."/>
            <person name="Mammadov A."/>
            <person name="Sharifova S."/>
            <person name="Ojaghi J."/>
            <person name="Eynullazada K."/>
            <person name="Bayramov B."/>
            <person name="Abdulazimova A."/>
            <person name="Shahmuradov I."/>
        </authorList>
    </citation>
    <scope>NUCLEOTIDE SEQUENCE [LARGE SCALE GENOMIC DNA]</scope>
    <source>
        <strain evidence="2">cv. AG2017</strain>
        <tissue evidence="1">Leaf</tissue>
    </source>
</reference>